<evidence type="ECO:0000256" key="2">
    <source>
        <dbReference type="SAM" id="Phobius"/>
    </source>
</evidence>
<dbReference type="GO" id="GO:0008202">
    <property type="term" value="P:steroid metabolic process"/>
    <property type="evidence" value="ECO:0007669"/>
    <property type="project" value="TreeGrafter"/>
</dbReference>
<dbReference type="Gene3D" id="3.40.50.720">
    <property type="entry name" value="NAD(P)-binding Rossmann-like Domain"/>
    <property type="match status" value="1"/>
</dbReference>
<keyword evidence="4" id="KW-1185">Reference proteome</keyword>
<protein>
    <submittedName>
        <fullName evidence="3">Uncharacterized protein</fullName>
    </submittedName>
</protein>
<gene>
    <name evidence="3" type="ORF">V1264_011101</name>
</gene>
<evidence type="ECO:0000313" key="3">
    <source>
        <dbReference type="EMBL" id="KAK7111478.1"/>
    </source>
</evidence>
<comment type="caution">
    <text evidence="3">The sequence shown here is derived from an EMBL/GenBank/DDBJ whole genome shotgun (WGS) entry which is preliminary data.</text>
</comment>
<dbReference type="GO" id="GO:0016491">
    <property type="term" value="F:oxidoreductase activity"/>
    <property type="evidence" value="ECO:0007669"/>
    <property type="project" value="UniProtKB-KW"/>
</dbReference>
<dbReference type="EMBL" id="JBAMIC010000002">
    <property type="protein sequence ID" value="KAK7111478.1"/>
    <property type="molecule type" value="Genomic_DNA"/>
</dbReference>
<evidence type="ECO:0000313" key="4">
    <source>
        <dbReference type="Proteomes" id="UP001374579"/>
    </source>
</evidence>
<dbReference type="InterPro" id="IPR002347">
    <property type="entry name" value="SDR_fam"/>
</dbReference>
<sequence length="353" mass="38944">MSWAVVYGLQAGMVGVGLLALYFALSIPTLLCLATLGMLYYGYTKARRKAAGTLPLDDKTVLITGCDTGIGHALAKYLHERGCHVIATVFRPEGQGATALRDVKSERMTVLPLDVSSDDSVAECLRHVKGICANSGLWGVVNNAGHNFVGDVELTTMRQYLLVANINIYGMVKTTRAFLPLLRQTRGRIVNVTSIKGQISRPLNAAYNITKYGGETFSEITRMEMRQFGVKVSIIEPGHFGGVTGCINKDGIARIRREFDEMWAEASDEVKEVFSRDHFDKIMSEIEADAGRSHPTLTPVVKAISDALFSGDPDYRYIVDGSNQLLDKDPMLVRVKPFLSDRLFDALVSYFYL</sequence>
<evidence type="ECO:0000256" key="1">
    <source>
        <dbReference type="ARBA" id="ARBA00023002"/>
    </source>
</evidence>
<dbReference type="PRINTS" id="PR00081">
    <property type="entry name" value="GDHRDH"/>
</dbReference>
<dbReference type="AlphaFoldDB" id="A0AAN9BU46"/>
<dbReference type="PROSITE" id="PS00061">
    <property type="entry name" value="ADH_SHORT"/>
    <property type="match status" value="1"/>
</dbReference>
<proteinExistence type="predicted"/>
<organism evidence="3 4">
    <name type="scientific">Littorina saxatilis</name>
    <dbReference type="NCBI Taxonomy" id="31220"/>
    <lineage>
        <taxon>Eukaryota</taxon>
        <taxon>Metazoa</taxon>
        <taxon>Spiralia</taxon>
        <taxon>Lophotrochozoa</taxon>
        <taxon>Mollusca</taxon>
        <taxon>Gastropoda</taxon>
        <taxon>Caenogastropoda</taxon>
        <taxon>Littorinimorpha</taxon>
        <taxon>Littorinoidea</taxon>
        <taxon>Littorinidae</taxon>
        <taxon>Littorina</taxon>
    </lineage>
</organism>
<feature type="transmembrane region" description="Helical" evidence="2">
    <location>
        <begin position="20"/>
        <end position="41"/>
    </location>
</feature>
<reference evidence="3 4" key="1">
    <citation type="submission" date="2024-02" db="EMBL/GenBank/DDBJ databases">
        <title>Chromosome-scale genome assembly of the rough periwinkle Littorina saxatilis.</title>
        <authorList>
            <person name="De Jode A."/>
            <person name="Faria R."/>
            <person name="Formenti G."/>
            <person name="Sims Y."/>
            <person name="Smith T.P."/>
            <person name="Tracey A."/>
            <person name="Wood J.M.D."/>
            <person name="Zagrodzka Z.B."/>
            <person name="Johannesson K."/>
            <person name="Butlin R.K."/>
            <person name="Leder E.H."/>
        </authorList>
    </citation>
    <scope>NUCLEOTIDE SEQUENCE [LARGE SCALE GENOMIC DNA]</scope>
    <source>
        <strain evidence="3">Snail1</strain>
        <tissue evidence="3">Muscle</tissue>
    </source>
</reference>
<dbReference type="InterPro" id="IPR036291">
    <property type="entry name" value="NAD(P)-bd_dom_sf"/>
</dbReference>
<name>A0AAN9BU46_9CAEN</name>
<keyword evidence="2" id="KW-0472">Membrane</keyword>
<keyword evidence="1" id="KW-0560">Oxidoreductase</keyword>
<keyword evidence="2" id="KW-1133">Transmembrane helix</keyword>
<dbReference type="InterPro" id="IPR020904">
    <property type="entry name" value="Sc_DH/Rdtase_CS"/>
</dbReference>
<dbReference type="PANTHER" id="PTHR43313:SF1">
    <property type="entry name" value="3BETA-HYDROXYSTEROID DEHYDROGENASE DHS-16"/>
    <property type="match status" value="1"/>
</dbReference>
<dbReference type="PANTHER" id="PTHR43313">
    <property type="entry name" value="SHORT-CHAIN DEHYDROGENASE/REDUCTASE FAMILY 9C"/>
    <property type="match status" value="1"/>
</dbReference>
<dbReference type="SUPFAM" id="SSF51735">
    <property type="entry name" value="NAD(P)-binding Rossmann-fold domains"/>
    <property type="match status" value="1"/>
</dbReference>
<dbReference type="Pfam" id="PF00106">
    <property type="entry name" value="adh_short"/>
    <property type="match status" value="1"/>
</dbReference>
<dbReference type="Proteomes" id="UP001374579">
    <property type="component" value="Unassembled WGS sequence"/>
</dbReference>
<accession>A0AAN9BU46</accession>
<keyword evidence="2" id="KW-0812">Transmembrane</keyword>